<keyword evidence="5" id="KW-0560">Oxidoreductase</keyword>
<feature type="signal peptide" evidence="12">
    <location>
        <begin position="1"/>
        <end position="29"/>
    </location>
</feature>
<comment type="function">
    <text evidence="1">Thiol-specific peroxidase that catalyzes the reduction of hydrogen peroxide and organic hydroperoxides to water and alcohols, respectively. Plays a role in cell protection against oxidative stress by detoxifying peroxides and as sensor of hydrogen peroxide-mediated signaling events.</text>
</comment>
<evidence type="ECO:0000256" key="3">
    <source>
        <dbReference type="ARBA" id="ARBA00022559"/>
    </source>
</evidence>
<comment type="catalytic activity">
    <reaction evidence="11">
        <text>a hydroperoxide + [thioredoxin]-dithiol = an alcohol + [thioredoxin]-disulfide + H2O</text>
        <dbReference type="Rhea" id="RHEA:62620"/>
        <dbReference type="Rhea" id="RHEA-COMP:10698"/>
        <dbReference type="Rhea" id="RHEA-COMP:10700"/>
        <dbReference type="ChEBI" id="CHEBI:15377"/>
        <dbReference type="ChEBI" id="CHEBI:29950"/>
        <dbReference type="ChEBI" id="CHEBI:30879"/>
        <dbReference type="ChEBI" id="CHEBI:35924"/>
        <dbReference type="ChEBI" id="CHEBI:50058"/>
        <dbReference type="EC" id="1.11.1.24"/>
    </reaction>
</comment>
<evidence type="ECO:0000256" key="5">
    <source>
        <dbReference type="ARBA" id="ARBA00023002"/>
    </source>
</evidence>
<dbReference type="CDD" id="cd03017">
    <property type="entry name" value="PRX_BCP"/>
    <property type="match status" value="1"/>
</dbReference>
<dbReference type="SUPFAM" id="SSF52833">
    <property type="entry name" value="Thioredoxin-like"/>
    <property type="match status" value="1"/>
</dbReference>
<evidence type="ECO:0000256" key="8">
    <source>
        <dbReference type="ARBA" id="ARBA00032824"/>
    </source>
</evidence>
<dbReference type="InterPro" id="IPR050924">
    <property type="entry name" value="Peroxiredoxin_BCP/PrxQ"/>
</dbReference>
<proteinExistence type="inferred from homology"/>
<evidence type="ECO:0000259" key="13">
    <source>
        <dbReference type="PROSITE" id="PS51352"/>
    </source>
</evidence>
<dbReference type="PROSITE" id="PS51352">
    <property type="entry name" value="THIOREDOXIN_2"/>
    <property type="match status" value="1"/>
</dbReference>
<evidence type="ECO:0000256" key="6">
    <source>
        <dbReference type="ARBA" id="ARBA00023157"/>
    </source>
</evidence>
<dbReference type="Pfam" id="PF00578">
    <property type="entry name" value="AhpC-TSA"/>
    <property type="match status" value="1"/>
</dbReference>
<dbReference type="PANTHER" id="PTHR42801">
    <property type="entry name" value="THIOREDOXIN-DEPENDENT PEROXIDE REDUCTASE"/>
    <property type="match status" value="1"/>
</dbReference>
<evidence type="ECO:0000256" key="7">
    <source>
        <dbReference type="ARBA" id="ARBA00023284"/>
    </source>
</evidence>
<dbReference type="Proteomes" id="UP000258016">
    <property type="component" value="Chromosome"/>
</dbReference>
<evidence type="ECO:0000256" key="11">
    <source>
        <dbReference type="ARBA" id="ARBA00049091"/>
    </source>
</evidence>
<sequence>MRASTAFSLAALALTAGTAGLVAASPAIAADAAKVAIGSKAPLFTTTGAKAGKAYKLNLASELKKGPVVLYFFPKAFTSGCTAEAHEFATRMDDFKKAGATVIGLSADGIDELKKFSTEACQSKFAVAQATPQMIQAYGVGLAGRPNMTGRTSMVVAPNGRVTFVHNDMDYRDHVKLTLGAVQSMAKAKAKKG</sequence>
<dbReference type="RefSeq" id="WP_117353566.1">
    <property type="nucleotide sequence ID" value="NZ_CP020083.1"/>
</dbReference>
<dbReference type="InterPro" id="IPR013766">
    <property type="entry name" value="Thioredoxin_domain"/>
</dbReference>
<evidence type="ECO:0000256" key="9">
    <source>
        <dbReference type="ARBA" id="ARBA00038489"/>
    </source>
</evidence>
<dbReference type="Gene3D" id="3.40.30.10">
    <property type="entry name" value="Glutaredoxin"/>
    <property type="match status" value="1"/>
</dbReference>
<reference evidence="14 15" key="1">
    <citation type="submission" date="2017-03" db="EMBL/GenBank/DDBJ databases">
        <title>Complete genome sequence of Blastomonas fulva degrading microcsystin LR.</title>
        <authorList>
            <person name="Lee H.-g."/>
            <person name="Jin L."/>
            <person name="oh H.-M."/>
        </authorList>
    </citation>
    <scope>NUCLEOTIDE SEQUENCE [LARGE SCALE GENOMIC DNA]</scope>
    <source>
        <strain evidence="14 15">T2</strain>
    </source>
</reference>
<evidence type="ECO:0000313" key="15">
    <source>
        <dbReference type="Proteomes" id="UP000258016"/>
    </source>
</evidence>
<evidence type="ECO:0000256" key="10">
    <source>
        <dbReference type="ARBA" id="ARBA00042639"/>
    </source>
</evidence>
<dbReference type="PANTHER" id="PTHR42801:SF4">
    <property type="entry name" value="AHPC_TSA FAMILY PROTEIN"/>
    <property type="match status" value="1"/>
</dbReference>
<keyword evidence="3" id="KW-0575">Peroxidase</keyword>
<accession>A0ABM6MCG7</accession>
<keyword evidence="15" id="KW-1185">Reference proteome</keyword>
<name>A0ABM6MCG7_9SPHN</name>
<evidence type="ECO:0000256" key="1">
    <source>
        <dbReference type="ARBA" id="ARBA00003330"/>
    </source>
</evidence>
<keyword evidence="12" id="KW-0732">Signal</keyword>
<dbReference type="InterPro" id="IPR000866">
    <property type="entry name" value="AhpC/TSA"/>
</dbReference>
<evidence type="ECO:0000256" key="12">
    <source>
        <dbReference type="SAM" id="SignalP"/>
    </source>
</evidence>
<protein>
    <recommendedName>
        <fullName evidence="2">thioredoxin-dependent peroxiredoxin</fullName>
        <ecNumber evidence="2">1.11.1.24</ecNumber>
    </recommendedName>
    <alternativeName>
        <fullName evidence="8">Thioredoxin peroxidase</fullName>
    </alternativeName>
    <alternativeName>
        <fullName evidence="10">Thioredoxin-dependent peroxiredoxin Bcp</fullName>
    </alternativeName>
</protein>
<dbReference type="EMBL" id="CP020083">
    <property type="protein sequence ID" value="ASR53602.1"/>
    <property type="molecule type" value="Genomic_DNA"/>
</dbReference>
<gene>
    <name evidence="14" type="ORF">B5J99_16250</name>
</gene>
<dbReference type="GeneID" id="303487142"/>
<comment type="similarity">
    <text evidence="9">Belongs to the peroxiredoxin family. BCP/PrxQ subfamily.</text>
</comment>
<evidence type="ECO:0000256" key="4">
    <source>
        <dbReference type="ARBA" id="ARBA00022862"/>
    </source>
</evidence>
<evidence type="ECO:0000256" key="2">
    <source>
        <dbReference type="ARBA" id="ARBA00013017"/>
    </source>
</evidence>
<organism evidence="14 15">
    <name type="scientific">Blastomonas fulva</name>
    <dbReference type="NCBI Taxonomy" id="1550728"/>
    <lineage>
        <taxon>Bacteria</taxon>
        <taxon>Pseudomonadati</taxon>
        <taxon>Pseudomonadota</taxon>
        <taxon>Alphaproteobacteria</taxon>
        <taxon>Sphingomonadales</taxon>
        <taxon>Sphingomonadaceae</taxon>
        <taxon>Blastomonas</taxon>
    </lineage>
</organism>
<keyword evidence="7" id="KW-0676">Redox-active center</keyword>
<feature type="chain" id="PRO_5046217522" description="thioredoxin-dependent peroxiredoxin" evidence="12">
    <location>
        <begin position="30"/>
        <end position="193"/>
    </location>
</feature>
<evidence type="ECO:0000313" key="14">
    <source>
        <dbReference type="EMBL" id="ASR53602.1"/>
    </source>
</evidence>
<feature type="domain" description="Thioredoxin" evidence="13">
    <location>
        <begin position="35"/>
        <end position="187"/>
    </location>
</feature>
<keyword evidence="4" id="KW-0049">Antioxidant</keyword>
<keyword evidence="6" id="KW-1015">Disulfide bond</keyword>
<dbReference type="InterPro" id="IPR036249">
    <property type="entry name" value="Thioredoxin-like_sf"/>
</dbReference>
<dbReference type="EC" id="1.11.1.24" evidence="2"/>